<name>C8P9P4_9LACO</name>
<evidence type="ECO:0000256" key="5">
    <source>
        <dbReference type="ARBA" id="ARBA00022840"/>
    </source>
</evidence>
<dbReference type="InterPro" id="IPR004625">
    <property type="entry name" value="PyrdxlKinase"/>
</dbReference>
<protein>
    <recommendedName>
        <fullName evidence="1">pyridoxal kinase</fullName>
        <ecNumber evidence="1">2.7.1.35</ecNumber>
    </recommendedName>
</protein>
<dbReference type="EC" id="2.7.1.35" evidence="1"/>
<dbReference type="EMBL" id="ACLL01000059">
    <property type="protein sequence ID" value="EEW52800.1"/>
    <property type="molecule type" value="Genomic_DNA"/>
</dbReference>
<keyword evidence="3" id="KW-0547">Nucleotide-binding</keyword>
<dbReference type="OrthoDB" id="9800808at2"/>
<evidence type="ECO:0000256" key="3">
    <source>
        <dbReference type="ARBA" id="ARBA00022741"/>
    </source>
</evidence>
<keyword evidence="2" id="KW-0808">Transferase</keyword>
<dbReference type="GO" id="GO:0009443">
    <property type="term" value="P:pyridoxal 5'-phosphate salvage"/>
    <property type="evidence" value="ECO:0007669"/>
    <property type="project" value="InterPro"/>
</dbReference>
<dbReference type="InterPro" id="IPR029056">
    <property type="entry name" value="Ribokinase-like"/>
</dbReference>
<evidence type="ECO:0000256" key="1">
    <source>
        <dbReference type="ARBA" id="ARBA00012104"/>
    </source>
</evidence>
<keyword evidence="10" id="KW-1185">Reference proteome</keyword>
<dbReference type="eggNOG" id="COG2240">
    <property type="taxonomic scope" value="Bacteria"/>
</dbReference>
<dbReference type="AlphaFoldDB" id="C8P9P4"/>
<evidence type="ECO:0000256" key="2">
    <source>
        <dbReference type="ARBA" id="ARBA00022679"/>
    </source>
</evidence>
<dbReference type="EMBL" id="AZDK01000049">
    <property type="protein sequence ID" value="KRK54019.1"/>
    <property type="molecule type" value="Genomic_DNA"/>
</dbReference>
<evidence type="ECO:0000313" key="8">
    <source>
        <dbReference type="EMBL" id="KRK54019.1"/>
    </source>
</evidence>
<keyword evidence="5" id="KW-0067">ATP-binding</keyword>
<dbReference type="HOGENOM" id="CLU_046496_2_1_9"/>
<evidence type="ECO:0000313" key="9">
    <source>
        <dbReference type="Proteomes" id="UP000003675"/>
    </source>
</evidence>
<dbReference type="GO" id="GO:0005524">
    <property type="term" value="F:ATP binding"/>
    <property type="evidence" value="ECO:0007669"/>
    <property type="project" value="UniProtKB-KW"/>
</dbReference>
<dbReference type="Pfam" id="PF08543">
    <property type="entry name" value="Phos_pyr_kin"/>
    <property type="match status" value="1"/>
</dbReference>
<dbReference type="Proteomes" id="UP000003675">
    <property type="component" value="Unassembled WGS sequence"/>
</dbReference>
<dbReference type="SUPFAM" id="SSF53613">
    <property type="entry name" value="Ribokinase-like"/>
    <property type="match status" value="1"/>
</dbReference>
<dbReference type="PATRIC" id="fig|525309.8.peg.1703"/>
<evidence type="ECO:0000313" key="10">
    <source>
        <dbReference type="Proteomes" id="UP000051883"/>
    </source>
</evidence>
<dbReference type="STRING" id="525309.HMPREF0494_2038"/>
<organism evidence="7 9">
    <name type="scientific">Limosilactobacillus antri DSM 16041</name>
    <dbReference type="NCBI Taxonomy" id="525309"/>
    <lineage>
        <taxon>Bacteria</taxon>
        <taxon>Bacillati</taxon>
        <taxon>Bacillota</taxon>
        <taxon>Bacilli</taxon>
        <taxon>Lactobacillales</taxon>
        <taxon>Lactobacillaceae</taxon>
        <taxon>Limosilactobacillus</taxon>
    </lineage>
</organism>
<dbReference type="PANTHER" id="PTHR10534">
    <property type="entry name" value="PYRIDOXAL KINASE"/>
    <property type="match status" value="1"/>
</dbReference>
<dbReference type="Proteomes" id="UP000051883">
    <property type="component" value="Unassembled WGS sequence"/>
</dbReference>
<keyword evidence="4 7" id="KW-0418">Kinase</keyword>
<dbReference type="GO" id="GO:0005829">
    <property type="term" value="C:cytosol"/>
    <property type="evidence" value="ECO:0007669"/>
    <property type="project" value="TreeGrafter"/>
</dbReference>
<proteinExistence type="predicted"/>
<gene>
    <name evidence="8" type="ORF">FC31_GL001654</name>
    <name evidence="7" type="ORF">HMPREF0494_2038</name>
</gene>
<reference evidence="8 10" key="2">
    <citation type="journal article" date="2015" name="Genome Announc.">
        <title>Expanding the biotechnology potential of lactobacilli through comparative genomics of 213 strains and associated genera.</title>
        <authorList>
            <person name="Sun Z."/>
            <person name="Harris H.M."/>
            <person name="McCann A."/>
            <person name="Guo C."/>
            <person name="Argimon S."/>
            <person name="Zhang W."/>
            <person name="Yang X."/>
            <person name="Jeffery I.B."/>
            <person name="Cooney J.C."/>
            <person name="Kagawa T.F."/>
            <person name="Liu W."/>
            <person name="Song Y."/>
            <person name="Salvetti E."/>
            <person name="Wrobel A."/>
            <person name="Rasinkangas P."/>
            <person name="Parkhill J."/>
            <person name="Rea M.C."/>
            <person name="O'Sullivan O."/>
            <person name="Ritari J."/>
            <person name="Douillard F.P."/>
            <person name="Paul Ross R."/>
            <person name="Yang R."/>
            <person name="Briner A.E."/>
            <person name="Felis G.E."/>
            <person name="de Vos W.M."/>
            <person name="Barrangou R."/>
            <person name="Klaenhammer T.R."/>
            <person name="Caufield P.W."/>
            <person name="Cui Y."/>
            <person name="Zhang H."/>
            <person name="O'Toole P.W."/>
        </authorList>
    </citation>
    <scope>NUCLEOTIDE SEQUENCE [LARGE SCALE GENOMIC DNA]</scope>
    <source>
        <strain evidence="8 10">DSM 16041</strain>
    </source>
</reference>
<evidence type="ECO:0000313" key="7">
    <source>
        <dbReference type="EMBL" id="EEW52800.1"/>
    </source>
</evidence>
<comment type="caution">
    <text evidence="7">The sequence shown here is derived from an EMBL/GenBank/DDBJ whole genome shotgun (WGS) entry which is preliminary data.</text>
</comment>
<evidence type="ECO:0000259" key="6">
    <source>
        <dbReference type="Pfam" id="PF08543"/>
    </source>
</evidence>
<dbReference type="RefSeq" id="WP_007123575.1">
    <property type="nucleotide sequence ID" value="NZ_AZDK01000049.1"/>
</dbReference>
<dbReference type="GO" id="GO:0008478">
    <property type="term" value="F:pyridoxal kinase activity"/>
    <property type="evidence" value="ECO:0007669"/>
    <property type="project" value="UniProtKB-EC"/>
</dbReference>
<dbReference type="Gene3D" id="3.40.1190.20">
    <property type="match status" value="1"/>
</dbReference>
<feature type="domain" description="Pyridoxamine kinase/Phosphomethylpyrimidine kinase" evidence="6">
    <location>
        <begin position="57"/>
        <end position="229"/>
    </location>
</feature>
<dbReference type="PANTHER" id="PTHR10534:SF2">
    <property type="entry name" value="PYRIDOXAL KINASE"/>
    <property type="match status" value="1"/>
</dbReference>
<dbReference type="InterPro" id="IPR013749">
    <property type="entry name" value="PM/HMP-P_kinase-1"/>
</dbReference>
<accession>C8P9P4</accession>
<evidence type="ECO:0000256" key="4">
    <source>
        <dbReference type="ARBA" id="ARBA00022777"/>
    </source>
</evidence>
<sequence>MAATTILQAMGVTTALLPATVLSTQTECLGTPAALTTTRWQQQAARHWSQLPLSFQGALVGYLGSVPAVQTAQQVLRDLAPARLVVDPAMADQGQLYPGLSTGYPETIRELCQAADVITPNWTELCLLTGQPVVEPTAPACLKMARLLRGRGISAQLVVTGVRQGKQVGCWLVQTDQLLFSGADYFPGHFYGTGDCFAALLYGYLTAGADLRTAVAGAERALAVAVRETSLLSDADRQLGMRLTDLVSYLVREK</sequence>
<reference evidence="7 9" key="1">
    <citation type="submission" date="2009-09" db="EMBL/GenBank/DDBJ databases">
        <authorList>
            <person name="Qin X."/>
            <person name="Bachman B."/>
            <person name="Battles P."/>
            <person name="Bell A."/>
            <person name="Bess C."/>
            <person name="Bickham C."/>
            <person name="Chaboub L."/>
            <person name="Chen D."/>
            <person name="Coyle M."/>
            <person name="Deiros D.R."/>
            <person name="Dinh H."/>
            <person name="Forbes L."/>
            <person name="Fowler G."/>
            <person name="Francisco L."/>
            <person name="Fu Q."/>
            <person name="Gubbala S."/>
            <person name="Hale W."/>
            <person name="Han Y."/>
            <person name="Hemphill L."/>
            <person name="Highlander S.K."/>
            <person name="Hirani K."/>
            <person name="Hogues M."/>
            <person name="Jackson L."/>
            <person name="Jakkamsetti A."/>
            <person name="Javaid M."/>
            <person name="Jiang H."/>
            <person name="Korchina V."/>
            <person name="Kovar C."/>
            <person name="Lara F."/>
            <person name="Lee S."/>
            <person name="Mata R."/>
            <person name="Mathew T."/>
            <person name="Moen C."/>
            <person name="Morales K."/>
            <person name="Munidasa M."/>
            <person name="Nazareth L."/>
            <person name="Ngo R."/>
            <person name="Nguyen L."/>
            <person name="Okwuonu G."/>
            <person name="Ongeri F."/>
            <person name="Patil S."/>
            <person name="Petrosino J."/>
            <person name="Pham C."/>
            <person name="Pham P."/>
            <person name="Pu L.-L."/>
            <person name="Puazo M."/>
            <person name="Raj R."/>
            <person name="Reid J."/>
            <person name="Rouhana J."/>
            <person name="Saada N."/>
            <person name="Shang Y."/>
            <person name="Simmons D."/>
            <person name="Thornton R."/>
            <person name="Warren J."/>
            <person name="Weissenberger G."/>
            <person name="Zhang J."/>
            <person name="Zhang L."/>
            <person name="Zhou C."/>
            <person name="Zhu D."/>
            <person name="Muzny D."/>
            <person name="Worley K."/>
            <person name="Gibbs R."/>
        </authorList>
    </citation>
    <scope>NUCLEOTIDE SEQUENCE [LARGE SCALE GENOMIC DNA]</scope>
    <source>
        <strain evidence="7 9">DSM 16041</strain>
    </source>
</reference>